<accession>A0A178UBG7</accession>
<keyword evidence="2" id="KW-0689">Ribosomal protein</keyword>
<dbReference type="FunFam" id="1.20.5.110:FF:000003">
    <property type="entry name" value="60S ribosomal protein L13"/>
    <property type="match status" value="1"/>
</dbReference>
<dbReference type="GO" id="GO:1990904">
    <property type="term" value="C:ribonucleoprotein complex"/>
    <property type="evidence" value="ECO:0007669"/>
    <property type="project" value="UniProtKB-KW"/>
</dbReference>
<keyword evidence="3" id="KW-0687">Ribonucleoprotein</keyword>
<organism evidence="4 5">
    <name type="scientific">Arabidopsis thaliana</name>
    <name type="common">Mouse-ear cress</name>
    <dbReference type="NCBI Taxonomy" id="3702"/>
    <lineage>
        <taxon>Eukaryota</taxon>
        <taxon>Viridiplantae</taxon>
        <taxon>Streptophyta</taxon>
        <taxon>Embryophyta</taxon>
        <taxon>Tracheophyta</taxon>
        <taxon>Spermatophyta</taxon>
        <taxon>Magnoliopsida</taxon>
        <taxon>eudicotyledons</taxon>
        <taxon>Gunneridae</taxon>
        <taxon>Pentapetalae</taxon>
        <taxon>rosids</taxon>
        <taxon>malvids</taxon>
        <taxon>Brassicales</taxon>
        <taxon>Brassicaceae</taxon>
        <taxon>Camelineae</taxon>
        <taxon>Arabidopsis</taxon>
    </lineage>
</organism>
<evidence type="ECO:0000313" key="5">
    <source>
        <dbReference type="Proteomes" id="UP000078284"/>
    </source>
</evidence>
<dbReference type="EMBL" id="LUHQ01000005">
    <property type="protein sequence ID" value="OAO90452.1"/>
    <property type="molecule type" value="Genomic_DNA"/>
</dbReference>
<dbReference type="GO" id="GO:0005840">
    <property type="term" value="C:ribosome"/>
    <property type="evidence" value="ECO:0007669"/>
    <property type="project" value="UniProtKB-KW"/>
</dbReference>
<gene>
    <name evidence="4" type="ordered locus">AXX17_At5g39830</name>
</gene>
<protein>
    <submittedName>
        <fullName evidence="4">Uncharacterized protein</fullName>
    </submittedName>
</protein>
<sequence length="60" mass="6947">MKHYMPIVRDEPTSELVNLNSNMKLFNAYQTLRVARTMKIYAGARAKRTSASEAEKEEKK</sequence>
<dbReference type="Gene3D" id="1.20.5.110">
    <property type="match status" value="1"/>
</dbReference>
<evidence type="ECO:0000256" key="3">
    <source>
        <dbReference type="ARBA" id="ARBA00023274"/>
    </source>
</evidence>
<evidence type="ECO:0000256" key="2">
    <source>
        <dbReference type="ARBA" id="ARBA00022980"/>
    </source>
</evidence>
<dbReference type="Proteomes" id="UP000078284">
    <property type="component" value="Chromosome 5"/>
</dbReference>
<comment type="similarity">
    <text evidence="1">Belongs to the eukaryotic ribosomal protein eL13 family.</text>
</comment>
<dbReference type="AlphaFoldDB" id="A0A178UBG7"/>
<name>A0A178UBG7_ARATH</name>
<proteinExistence type="inferred from homology"/>
<evidence type="ECO:0000256" key="1">
    <source>
        <dbReference type="ARBA" id="ARBA00005640"/>
    </source>
</evidence>
<evidence type="ECO:0000313" key="4">
    <source>
        <dbReference type="EMBL" id="OAO90452.1"/>
    </source>
</evidence>
<reference evidence="5" key="1">
    <citation type="journal article" date="2016" name="Proc. Natl. Acad. Sci. U.S.A.">
        <title>Chromosome-level assembly of Arabidopsis thaliana Ler reveals the extent of translocation and inversion polymorphisms.</title>
        <authorList>
            <person name="Zapata L."/>
            <person name="Ding J."/>
            <person name="Willing E.M."/>
            <person name="Hartwig B."/>
            <person name="Bezdan D."/>
            <person name="Jiao W.B."/>
            <person name="Patel V."/>
            <person name="Velikkakam James G."/>
            <person name="Koornneef M."/>
            <person name="Ossowski S."/>
            <person name="Schneeberger K."/>
        </authorList>
    </citation>
    <scope>NUCLEOTIDE SEQUENCE [LARGE SCALE GENOMIC DNA]</scope>
    <source>
        <strain evidence="5">cv. Landsberg erecta</strain>
    </source>
</reference>
<comment type="caution">
    <text evidence="4">The sequence shown here is derived from an EMBL/GenBank/DDBJ whole genome shotgun (WGS) entry which is preliminary data.</text>
</comment>